<gene>
    <name evidence="1" type="ORF">B4119_3824</name>
</gene>
<evidence type="ECO:0000313" key="2">
    <source>
        <dbReference type="Proteomes" id="UP000075455"/>
    </source>
</evidence>
<accession>A0A150M323</accession>
<organism evidence="1 2">
    <name type="scientific">Saccharococcus caldoxylosilyticus</name>
    <dbReference type="NCBI Taxonomy" id="81408"/>
    <lineage>
        <taxon>Bacteria</taxon>
        <taxon>Bacillati</taxon>
        <taxon>Bacillota</taxon>
        <taxon>Bacilli</taxon>
        <taxon>Bacillales</taxon>
        <taxon>Anoxybacillaceae</taxon>
        <taxon>Saccharococcus</taxon>
    </lineage>
</organism>
<proteinExistence type="predicted"/>
<dbReference type="AlphaFoldDB" id="A0A150M323"/>
<sequence>MGEELASFLSFRSSNLNASIHTHSEVLRLTAKTAEIAC</sequence>
<comment type="caution">
    <text evidence="1">The sequence shown here is derived from an EMBL/GenBank/DDBJ whole genome shotgun (WGS) entry which is preliminary data.</text>
</comment>
<name>A0A150M323_9BACL</name>
<dbReference type="Proteomes" id="UP000075455">
    <property type="component" value="Unassembled WGS sequence"/>
</dbReference>
<protein>
    <submittedName>
        <fullName evidence="1">Uncharacterized protein</fullName>
    </submittedName>
</protein>
<evidence type="ECO:0000313" key="1">
    <source>
        <dbReference type="EMBL" id="KYD18994.1"/>
    </source>
</evidence>
<dbReference type="STRING" id="81408.B4119_3824"/>
<reference evidence="1 2" key="1">
    <citation type="submission" date="2016-01" db="EMBL/GenBank/DDBJ databases">
        <title>Draft Genome Sequences of Seven Thermophilic Sporeformers Isolated from Foods.</title>
        <authorList>
            <person name="Berendsen E.M."/>
            <person name="Wells-Bennik M.H."/>
            <person name="Krawcyk A.O."/>
            <person name="De Jong A."/>
            <person name="Holsappel S."/>
            <person name="Eijlander R.T."/>
            <person name="Kuipers O.P."/>
        </authorList>
    </citation>
    <scope>NUCLEOTIDE SEQUENCE [LARGE SCALE GENOMIC DNA]</scope>
    <source>
        <strain evidence="1 2">B4119</strain>
    </source>
</reference>
<dbReference type="EMBL" id="LQYS01000014">
    <property type="protein sequence ID" value="KYD18994.1"/>
    <property type="molecule type" value="Genomic_DNA"/>
</dbReference>